<evidence type="ECO:0000313" key="2">
    <source>
        <dbReference type="EMBL" id="KPV50808.1"/>
    </source>
</evidence>
<dbReference type="InterPro" id="IPR036890">
    <property type="entry name" value="HATPase_C_sf"/>
</dbReference>
<sequence length="145" mass="15524">MHTVTCAIRREVDVYLAIGRGRDIAMAIGFGDIDRTRIEIIILELTRNLLAHAGGGELQLAPISSDTRQGIAITARDSGPGIPDIELAMRDGYSTAQTLGAGLPGVRRLADEFAISSEVGVGTTIRAVKWLSQRQRGQSGTTHNE</sequence>
<keyword evidence="3" id="KW-1185">Reference proteome</keyword>
<organism evidence="2 3">
    <name type="scientific">Kouleothrix aurantiaca</name>
    <dbReference type="NCBI Taxonomy" id="186479"/>
    <lineage>
        <taxon>Bacteria</taxon>
        <taxon>Bacillati</taxon>
        <taxon>Chloroflexota</taxon>
        <taxon>Chloroflexia</taxon>
        <taxon>Chloroflexales</taxon>
        <taxon>Roseiflexineae</taxon>
        <taxon>Roseiflexaceae</taxon>
        <taxon>Kouleothrix</taxon>
    </lineage>
</organism>
<dbReference type="CDD" id="cd16934">
    <property type="entry name" value="HATPase_RsbT-like"/>
    <property type="match status" value="1"/>
</dbReference>
<reference evidence="2 3" key="1">
    <citation type="submission" date="2015-09" db="EMBL/GenBank/DDBJ databases">
        <title>Draft genome sequence of Kouleothrix aurantiaca JCM 19913.</title>
        <authorList>
            <person name="Hemp J."/>
        </authorList>
    </citation>
    <scope>NUCLEOTIDE SEQUENCE [LARGE SCALE GENOMIC DNA]</scope>
    <source>
        <strain evidence="2 3">COM-B</strain>
    </source>
</reference>
<accession>A0A0P9CX58</accession>
<gene>
    <name evidence="2" type="ORF">SE17_24765</name>
</gene>
<evidence type="ECO:0000313" key="3">
    <source>
        <dbReference type="Proteomes" id="UP000050509"/>
    </source>
</evidence>
<protein>
    <submittedName>
        <fullName evidence="2">Anti-sigma regulatory factor</fullName>
    </submittedName>
</protein>
<dbReference type="AlphaFoldDB" id="A0A0P9CX58"/>
<dbReference type="SMART" id="SM00387">
    <property type="entry name" value="HATPase_c"/>
    <property type="match status" value="1"/>
</dbReference>
<feature type="domain" description="Histidine kinase/HSP90-like ATPase" evidence="1">
    <location>
        <begin position="33"/>
        <end position="133"/>
    </location>
</feature>
<dbReference type="Pfam" id="PF02518">
    <property type="entry name" value="HATPase_c"/>
    <property type="match status" value="1"/>
</dbReference>
<comment type="caution">
    <text evidence="2">The sequence shown here is derived from an EMBL/GenBank/DDBJ whole genome shotgun (WGS) entry which is preliminary data.</text>
</comment>
<dbReference type="Gene3D" id="3.30.565.10">
    <property type="entry name" value="Histidine kinase-like ATPase, C-terminal domain"/>
    <property type="match status" value="1"/>
</dbReference>
<proteinExistence type="predicted"/>
<dbReference type="InterPro" id="IPR003594">
    <property type="entry name" value="HATPase_dom"/>
</dbReference>
<dbReference type="EMBL" id="LJCR01001205">
    <property type="protein sequence ID" value="KPV50808.1"/>
    <property type="molecule type" value="Genomic_DNA"/>
</dbReference>
<name>A0A0P9CX58_9CHLR</name>
<dbReference type="Proteomes" id="UP000050509">
    <property type="component" value="Unassembled WGS sequence"/>
</dbReference>
<dbReference type="SUPFAM" id="SSF55874">
    <property type="entry name" value="ATPase domain of HSP90 chaperone/DNA topoisomerase II/histidine kinase"/>
    <property type="match status" value="1"/>
</dbReference>
<evidence type="ECO:0000259" key="1">
    <source>
        <dbReference type="SMART" id="SM00387"/>
    </source>
</evidence>